<dbReference type="Proteomes" id="UP001366060">
    <property type="component" value="Unassembled WGS sequence"/>
</dbReference>
<proteinExistence type="predicted"/>
<accession>A0ABU9H7I0</accession>
<protein>
    <recommendedName>
        <fullName evidence="3">Response regulator</fullName>
    </recommendedName>
</protein>
<evidence type="ECO:0008006" key="3">
    <source>
        <dbReference type="Google" id="ProtNLM"/>
    </source>
</evidence>
<gene>
    <name evidence="1" type="ORF">V6255_01660</name>
</gene>
<evidence type="ECO:0000313" key="2">
    <source>
        <dbReference type="Proteomes" id="UP001366060"/>
    </source>
</evidence>
<keyword evidence="2" id="KW-1185">Reference proteome</keyword>
<sequence>MDKLHLVCVDENNEVTFKLLHDLAPLIECLTVIQCHSADEAITKLDSIDRQGDLVAIVVSGLTECTETSTQLLEVIAEDTRFDHTKRILIASDTSKEVLINAINVAHINRFYESNWDADILLQQARVLLTKYIFAKGLDYEQYQAQLDTETILKRMRKRL</sequence>
<evidence type="ECO:0000313" key="1">
    <source>
        <dbReference type="EMBL" id="MEL0657830.1"/>
    </source>
</evidence>
<dbReference type="EMBL" id="JBAKBA010000002">
    <property type="protein sequence ID" value="MEL0657830.1"/>
    <property type="molecule type" value="Genomic_DNA"/>
</dbReference>
<name>A0ABU9H7I0_9GAMM</name>
<organism evidence="1 2">
    <name type="scientific">Psychromonas arctica</name>
    <dbReference type="NCBI Taxonomy" id="168275"/>
    <lineage>
        <taxon>Bacteria</taxon>
        <taxon>Pseudomonadati</taxon>
        <taxon>Pseudomonadota</taxon>
        <taxon>Gammaproteobacteria</taxon>
        <taxon>Alteromonadales</taxon>
        <taxon>Psychromonadaceae</taxon>
        <taxon>Psychromonas</taxon>
    </lineage>
</organism>
<comment type="caution">
    <text evidence="1">The sequence shown here is derived from an EMBL/GenBank/DDBJ whole genome shotgun (WGS) entry which is preliminary data.</text>
</comment>
<dbReference type="RefSeq" id="WP_341626581.1">
    <property type="nucleotide sequence ID" value="NZ_JBAKBA010000002.1"/>
</dbReference>
<reference evidence="1 2" key="1">
    <citation type="submission" date="2024-02" db="EMBL/GenBank/DDBJ databases">
        <title>Bacteria isolated from the canopy kelp, Nereocystis luetkeana.</title>
        <authorList>
            <person name="Pfister C.A."/>
            <person name="Younker I.T."/>
            <person name="Light S.H."/>
        </authorList>
    </citation>
    <scope>NUCLEOTIDE SEQUENCE [LARGE SCALE GENOMIC DNA]</scope>
    <source>
        <strain evidence="1 2">TI.2.07</strain>
    </source>
</reference>